<evidence type="ECO:0000313" key="2">
    <source>
        <dbReference type="EMBL" id="APH74665.1"/>
    </source>
</evidence>
<evidence type="ECO:0000259" key="1">
    <source>
        <dbReference type="Pfam" id="PF06568"/>
    </source>
</evidence>
<feature type="domain" description="YjiS-like" evidence="1">
    <location>
        <begin position="6"/>
        <end position="41"/>
    </location>
</feature>
<organism evidence="2 3">
    <name type="scientific">Aquibium oceanicum</name>
    <dbReference type="NCBI Taxonomy" id="1670800"/>
    <lineage>
        <taxon>Bacteria</taxon>
        <taxon>Pseudomonadati</taxon>
        <taxon>Pseudomonadota</taxon>
        <taxon>Alphaproteobacteria</taxon>
        <taxon>Hyphomicrobiales</taxon>
        <taxon>Phyllobacteriaceae</taxon>
        <taxon>Aquibium</taxon>
    </lineage>
</organism>
<dbReference type="Proteomes" id="UP000182840">
    <property type="component" value="Chromosome"/>
</dbReference>
<dbReference type="Pfam" id="PF06568">
    <property type="entry name" value="YjiS-like"/>
    <property type="match status" value="1"/>
</dbReference>
<dbReference type="RefSeq" id="WP_072608123.1">
    <property type="nucleotide sequence ID" value="NZ_CP018171.1"/>
</dbReference>
<sequence length="50" mass="6127">MLSWILRRIEDAFERRRQRRDLLALSDDQLKDIGISRSMAHREASRPFWK</sequence>
<proteinExistence type="predicted"/>
<keyword evidence="3" id="KW-1185">Reference proteome</keyword>
<evidence type="ECO:0000313" key="3">
    <source>
        <dbReference type="Proteomes" id="UP000182840"/>
    </source>
</evidence>
<dbReference type="KEGG" id="meso:BSQ44_17245"/>
<gene>
    <name evidence="2" type="ORF">BSQ44_17245</name>
</gene>
<protein>
    <recommendedName>
        <fullName evidence="1">YjiS-like domain-containing protein</fullName>
    </recommendedName>
</protein>
<accession>A0A1L3SZF0</accession>
<dbReference type="EMBL" id="CP018171">
    <property type="protein sequence ID" value="APH74665.1"/>
    <property type="molecule type" value="Genomic_DNA"/>
</dbReference>
<reference evidence="3" key="1">
    <citation type="submission" date="2016-11" db="EMBL/GenBank/DDBJ databases">
        <title>Mesorhizobium oceanicum sp. nov., isolated from deep seawater in South China Sea.</title>
        <authorList>
            <person name="Fu G.-Y."/>
        </authorList>
    </citation>
    <scope>NUCLEOTIDE SEQUENCE [LARGE SCALE GENOMIC DNA]</scope>
    <source>
        <strain evidence="3">B7</strain>
    </source>
</reference>
<dbReference type="AlphaFoldDB" id="A0A1L3SZF0"/>
<name>A0A1L3SZF0_9HYPH</name>
<dbReference type="InterPro" id="IPR009506">
    <property type="entry name" value="YjiS-like"/>
</dbReference>